<organism evidence="1 2">
    <name type="scientific">Streptomyces fildesensis</name>
    <dbReference type="NCBI Taxonomy" id="375757"/>
    <lineage>
        <taxon>Bacteria</taxon>
        <taxon>Bacillati</taxon>
        <taxon>Actinomycetota</taxon>
        <taxon>Actinomycetes</taxon>
        <taxon>Kitasatosporales</taxon>
        <taxon>Streptomycetaceae</taxon>
        <taxon>Streptomyces</taxon>
    </lineage>
</organism>
<dbReference type="Gene3D" id="2.30.110.10">
    <property type="entry name" value="Electron Transport, Fmn-binding Protein, Chain A"/>
    <property type="match status" value="1"/>
</dbReference>
<evidence type="ECO:0000313" key="2">
    <source>
        <dbReference type="Proteomes" id="UP001614394"/>
    </source>
</evidence>
<reference evidence="1 2" key="1">
    <citation type="submission" date="2024-10" db="EMBL/GenBank/DDBJ databases">
        <title>The Natural Products Discovery Center: Release of the First 8490 Sequenced Strains for Exploring Actinobacteria Biosynthetic Diversity.</title>
        <authorList>
            <person name="Kalkreuter E."/>
            <person name="Kautsar S.A."/>
            <person name="Yang D."/>
            <person name="Bader C.D."/>
            <person name="Teijaro C.N."/>
            <person name="Fluegel L."/>
            <person name="Davis C.M."/>
            <person name="Simpson J.R."/>
            <person name="Lauterbach L."/>
            <person name="Steele A.D."/>
            <person name="Gui C."/>
            <person name="Meng S."/>
            <person name="Li G."/>
            <person name="Viehrig K."/>
            <person name="Ye F."/>
            <person name="Su P."/>
            <person name="Kiefer A.F."/>
            <person name="Nichols A."/>
            <person name="Cepeda A.J."/>
            <person name="Yan W."/>
            <person name="Fan B."/>
            <person name="Jiang Y."/>
            <person name="Adhikari A."/>
            <person name="Zheng C.-J."/>
            <person name="Schuster L."/>
            <person name="Cowan T.M."/>
            <person name="Smanski M.J."/>
            <person name="Chevrette M.G."/>
            <person name="De Carvalho L.P.S."/>
            <person name="Shen B."/>
        </authorList>
    </citation>
    <scope>NUCLEOTIDE SEQUENCE [LARGE SCALE GENOMIC DNA]</scope>
    <source>
        <strain evidence="1 2">NPDC053399</strain>
    </source>
</reference>
<protein>
    <submittedName>
        <fullName evidence="1">Pyridoxamine 5'-phosphate oxidase family protein</fullName>
    </submittedName>
</protein>
<keyword evidence="2" id="KW-1185">Reference proteome</keyword>
<comment type="caution">
    <text evidence="1">The sequence shown here is derived from an EMBL/GenBank/DDBJ whole genome shotgun (WGS) entry which is preliminary data.</text>
</comment>
<proteinExistence type="predicted"/>
<accession>A0ABW8C3K2</accession>
<gene>
    <name evidence="1" type="ORF">ACIGXA_10785</name>
</gene>
<dbReference type="EMBL" id="JBITYG010000002">
    <property type="protein sequence ID" value="MFI9101000.1"/>
    <property type="molecule type" value="Genomic_DNA"/>
</dbReference>
<name>A0ABW8C3K2_9ACTN</name>
<dbReference type="Proteomes" id="UP001614394">
    <property type="component" value="Unassembled WGS sequence"/>
</dbReference>
<dbReference type="RefSeq" id="WP_250989016.1">
    <property type="nucleotide sequence ID" value="NZ_JBITYG010000002.1"/>
</dbReference>
<evidence type="ECO:0000313" key="1">
    <source>
        <dbReference type="EMBL" id="MFI9101000.1"/>
    </source>
</evidence>
<dbReference type="InterPro" id="IPR012349">
    <property type="entry name" value="Split_barrel_FMN-bd"/>
</dbReference>
<sequence>MTQALPRLLPVSADMARSLLASDRAGRLTRCDPALAAIPVQHHLLDDGQLILRAQRPAPASRFAFPRQLTYQVDQINMRDHTGWTVIVTGLADQITGTRLRHYRARLGATATVHAEHFLLIHPRSITGYRLTRDAW</sequence>